<name>J9G196_9ZZZZ</name>
<reference evidence="1" key="1">
    <citation type="journal article" date="2012" name="PLoS ONE">
        <title>Gene sets for utilization of primary and secondary nutrition supplies in the distal gut of endangered iberian lynx.</title>
        <authorList>
            <person name="Alcaide M."/>
            <person name="Messina E."/>
            <person name="Richter M."/>
            <person name="Bargiela R."/>
            <person name="Peplies J."/>
            <person name="Huws S.A."/>
            <person name="Newbold C.J."/>
            <person name="Golyshin P.N."/>
            <person name="Simon M.A."/>
            <person name="Lopez G."/>
            <person name="Yakimov M.M."/>
            <person name="Ferrer M."/>
        </authorList>
    </citation>
    <scope>NUCLEOTIDE SEQUENCE</scope>
</reference>
<dbReference type="EMBL" id="AMCI01003312">
    <property type="protein sequence ID" value="EJX00599.1"/>
    <property type="molecule type" value="Genomic_DNA"/>
</dbReference>
<comment type="caution">
    <text evidence="1">The sequence shown here is derived from an EMBL/GenBank/DDBJ whole genome shotgun (WGS) entry which is preliminary data.</text>
</comment>
<accession>J9G196</accession>
<protein>
    <submittedName>
        <fullName evidence="1">Uncharacterized protein</fullName>
    </submittedName>
</protein>
<dbReference type="AlphaFoldDB" id="J9G196"/>
<evidence type="ECO:0000313" key="1">
    <source>
        <dbReference type="EMBL" id="EJX00599.1"/>
    </source>
</evidence>
<gene>
    <name evidence="1" type="ORF">EVA_11294</name>
</gene>
<proteinExistence type="predicted"/>
<sequence>MIVYGMEDIEDFAQRVGKNTNYIIHPEEILAENFVLAFLDTPSVPTPELKERVRKVLFFK</sequence>
<organism evidence="1">
    <name type="scientific">gut metagenome</name>
    <dbReference type="NCBI Taxonomy" id="749906"/>
    <lineage>
        <taxon>unclassified sequences</taxon>
        <taxon>metagenomes</taxon>
        <taxon>organismal metagenomes</taxon>
    </lineage>
</organism>